<evidence type="ECO:0000259" key="4">
    <source>
        <dbReference type="PROSITE" id="PS51266"/>
    </source>
</evidence>
<keyword evidence="6" id="KW-1185">Reference proteome</keyword>
<dbReference type="PROSITE" id="PS51266">
    <property type="entry name" value="ZF_CHY"/>
    <property type="match status" value="1"/>
</dbReference>
<sequence>MPTVLGSAVDGQTRCVHYRSALDVVAIKFYCCRAYYPCHLCHEEHADHAAAPWPPDQREAEAILCGVCRAELSISAYLATDACPCCGAHFNPGCRLHSSLYFAD</sequence>
<gene>
    <name evidence="5" type="ORF">GCM10022377_21360</name>
</gene>
<comment type="caution">
    <text evidence="5">The sequence shown here is derived from an EMBL/GenBank/DDBJ whole genome shotgun (WGS) entry which is preliminary data.</text>
</comment>
<dbReference type="InterPro" id="IPR008913">
    <property type="entry name" value="Znf_CHY"/>
</dbReference>
<name>A0ABP7DS99_9MICC</name>
<evidence type="ECO:0000313" key="6">
    <source>
        <dbReference type="Proteomes" id="UP001501536"/>
    </source>
</evidence>
<dbReference type="RefSeq" id="WP_344884161.1">
    <property type="nucleotide sequence ID" value="NZ_BAABCJ010000005.1"/>
</dbReference>
<proteinExistence type="predicted"/>
<evidence type="ECO:0000256" key="3">
    <source>
        <dbReference type="ARBA" id="ARBA00022833"/>
    </source>
</evidence>
<keyword evidence="1" id="KW-0479">Metal-binding</keyword>
<keyword evidence="3" id="KW-0862">Zinc</keyword>
<reference evidence="6" key="1">
    <citation type="journal article" date="2019" name="Int. J. Syst. Evol. Microbiol.">
        <title>The Global Catalogue of Microorganisms (GCM) 10K type strain sequencing project: providing services to taxonomists for standard genome sequencing and annotation.</title>
        <authorList>
            <consortium name="The Broad Institute Genomics Platform"/>
            <consortium name="The Broad Institute Genome Sequencing Center for Infectious Disease"/>
            <person name="Wu L."/>
            <person name="Ma J."/>
        </authorList>
    </citation>
    <scope>NUCLEOTIDE SEQUENCE [LARGE SCALE GENOMIC DNA]</scope>
    <source>
        <strain evidence="6">JCM 16961</strain>
    </source>
</reference>
<dbReference type="SUPFAM" id="SSF161219">
    <property type="entry name" value="CHY zinc finger-like"/>
    <property type="match status" value="1"/>
</dbReference>
<evidence type="ECO:0000313" key="5">
    <source>
        <dbReference type="EMBL" id="GAA3707348.1"/>
    </source>
</evidence>
<dbReference type="Pfam" id="PF05495">
    <property type="entry name" value="zf-CHY"/>
    <property type="match status" value="1"/>
</dbReference>
<dbReference type="PIRSF" id="PIRSF017292">
    <property type="entry name" value="UCP017292_Znf_CHY"/>
    <property type="match status" value="1"/>
</dbReference>
<accession>A0ABP7DS99</accession>
<dbReference type="PANTHER" id="PTHR28082">
    <property type="entry name" value="ZINC FINGER PROTEIN"/>
    <property type="match status" value="1"/>
</dbReference>
<protein>
    <submittedName>
        <fullName evidence="5">CHY zinc finger protein</fullName>
    </submittedName>
</protein>
<dbReference type="InterPro" id="IPR037274">
    <property type="entry name" value="Znf_CHY_sf"/>
</dbReference>
<dbReference type="Proteomes" id="UP001501536">
    <property type="component" value="Unassembled WGS sequence"/>
</dbReference>
<feature type="domain" description="CHY-type" evidence="4">
    <location>
        <begin position="8"/>
        <end position="88"/>
    </location>
</feature>
<organism evidence="5 6">
    <name type="scientific">Zhihengliuella alba</name>
    <dbReference type="NCBI Taxonomy" id="547018"/>
    <lineage>
        <taxon>Bacteria</taxon>
        <taxon>Bacillati</taxon>
        <taxon>Actinomycetota</taxon>
        <taxon>Actinomycetes</taxon>
        <taxon>Micrococcales</taxon>
        <taxon>Micrococcaceae</taxon>
        <taxon>Zhihengliuella</taxon>
    </lineage>
</organism>
<evidence type="ECO:0000256" key="1">
    <source>
        <dbReference type="ARBA" id="ARBA00022723"/>
    </source>
</evidence>
<keyword evidence="2" id="KW-0863">Zinc-finger</keyword>
<dbReference type="InterPro" id="IPR016694">
    <property type="entry name" value="UCP017292"/>
</dbReference>
<dbReference type="EMBL" id="BAABCJ010000005">
    <property type="protein sequence ID" value="GAA3707348.1"/>
    <property type="molecule type" value="Genomic_DNA"/>
</dbReference>
<evidence type="ECO:0000256" key="2">
    <source>
        <dbReference type="ARBA" id="ARBA00022771"/>
    </source>
</evidence>
<dbReference type="PANTHER" id="PTHR28082:SF1">
    <property type="entry name" value="HELPER OF TIM PROTEIN 13"/>
    <property type="match status" value="1"/>
</dbReference>
<dbReference type="InterPro" id="IPR052604">
    <property type="entry name" value="Mito_Tim_assembly_helper"/>
</dbReference>